<evidence type="ECO:0000256" key="4">
    <source>
        <dbReference type="ARBA" id="ARBA00022840"/>
    </source>
</evidence>
<dbReference type="SUPFAM" id="SSF52540">
    <property type="entry name" value="P-loop containing nucleoside triphosphate hydrolases"/>
    <property type="match status" value="1"/>
</dbReference>
<dbReference type="AlphaFoldDB" id="A0A7Y9I6C0"/>
<dbReference type="GO" id="GO:0005524">
    <property type="term" value="F:ATP binding"/>
    <property type="evidence" value="ECO:0007669"/>
    <property type="project" value="UniProtKB-KW"/>
</dbReference>
<evidence type="ECO:0000256" key="3">
    <source>
        <dbReference type="ARBA" id="ARBA00022741"/>
    </source>
</evidence>
<keyword evidence="6 7" id="KW-0472">Membrane</keyword>
<accession>A0A7Y9I6C0</accession>
<comment type="caution">
    <text evidence="9">The sequence shown here is derived from an EMBL/GenBank/DDBJ whole genome shotgun (WGS) entry which is preliminary data.</text>
</comment>
<dbReference type="InterPro" id="IPR036640">
    <property type="entry name" value="ABC1_TM_sf"/>
</dbReference>
<feature type="transmembrane region" description="Helical" evidence="7">
    <location>
        <begin position="76"/>
        <end position="100"/>
    </location>
</feature>
<feature type="transmembrane region" description="Helical" evidence="7">
    <location>
        <begin position="295"/>
        <end position="314"/>
    </location>
</feature>
<evidence type="ECO:0000313" key="9">
    <source>
        <dbReference type="EMBL" id="NYE70549.1"/>
    </source>
</evidence>
<evidence type="ECO:0000256" key="2">
    <source>
        <dbReference type="ARBA" id="ARBA00022692"/>
    </source>
</evidence>
<feature type="domain" description="ABC transporter" evidence="8">
    <location>
        <begin position="364"/>
        <end position="607"/>
    </location>
</feature>
<sequence>MADVGVQTLLGKVDGLLARYRDHARMMWAVAPGWSTVSLLGTLVGAGALVLSMVATGQLIGALYEVLAHRADSQRAWWWFAAFVLAAVLGQLQQAVLAMANPRIWSPYRVMINDLLAETGMHSRSLAVLDGATAGELENLIKTSRQWLFRFGMTGIWQLLQTRLVGLGAVLVLVGWRWWAPLVVAAAFLLSSRLFSTWLDSVLDGMWGSTPPIERQRADYVAKVMASSGAAKEVRIFGLVDWLAERYRVLWHVAAAQFWHQLNRKLAPTFLGGLALLVVLGGTLSLLGWDAYRGMVNSSAVITYVLALLALNAFGMQGDQQAGLVQVGRLLNDLRTLRGRLDLPSLTPAEGEPIRGTPVPDAGIKFEGVTFTYPTRTVPTLSGLTLHVPAGQSIAIVGVNGAGKSTMIKLLAGLYQADSGSVTVGGRDAFADPALDRAVAVIFQDFIHYPLSLRDNVGFGALERRSDTELLERAMTDAAGRDVLASLDHAWDSVLSSEYEDGTELSGGQWQRIALARALAAVGAGAQILVLDEPTAALDVRAEAELFERFLSVTKGVTTVLVSHRLATVRRADRIVVLDGDTGKVTEDGTHDELLAQGGAYATMFRLQARRFAQAGDPDEGSD</sequence>
<comment type="subcellular location">
    <subcellularLocation>
        <location evidence="1">Cell membrane</location>
        <topology evidence="1">Multi-pass membrane protein</topology>
    </subcellularLocation>
</comment>
<keyword evidence="3" id="KW-0547">Nucleotide-binding</keyword>
<feature type="transmembrane region" description="Helical" evidence="7">
    <location>
        <begin position="29"/>
        <end position="56"/>
    </location>
</feature>
<keyword evidence="4 9" id="KW-0067">ATP-binding</keyword>
<dbReference type="Proteomes" id="UP000569914">
    <property type="component" value="Unassembled WGS sequence"/>
</dbReference>
<feature type="transmembrane region" description="Helical" evidence="7">
    <location>
        <begin position="270"/>
        <end position="289"/>
    </location>
</feature>
<dbReference type="PANTHER" id="PTHR24221">
    <property type="entry name" value="ATP-BINDING CASSETTE SUB-FAMILY B"/>
    <property type="match status" value="1"/>
</dbReference>
<keyword evidence="5 7" id="KW-1133">Transmembrane helix</keyword>
<dbReference type="InterPro" id="IPR027417">
    <property type="entry name" value="P-loop_NTPase"/>
</dbReference>
<dbReference type="InterPro" id="IPR039421">
    <property type="entry name" value="Type_1_exporter"/>
</dbReference>
<evidence type="ECO:0000256" key="1">
    <source>
        <dbReference type="ARBA" id="ARBA00004651"/>
    </source>
</evidence>
<organism evidence="9 10">
    <name type="scientific">Microlunatus parietis</name>
    <dbReference type="NCBI Taxonomy" id="682979"/>
    <lineage>
        <taxon>Bacteria</taxon>
        <taxon>Bacillati</taxon>
        <taxon>Actinomycetota</taxon>
        <taxon>Actinomycetes</taxon>
        <taxon>Propionibacteriales</taxon>
        <taxon>Propionibacteriaceae</taxon>
        <taxon>Microlunatus</taxon>
    </lineage>
</organism>
<evidence type="ECO:0000256" key="7">
    <source>
        <dbReference type="SAM" id="Phobius"/>
    </source>
</evidence>
<evidence type="ECO:0000259" key="8">
    <source>
        <dbReference type="PROSITE" id="PS50893"/>
    </source>
</evidence>
<evidence type="ECO:0000313" key="10">
    <source>
        <dbReference type="Proteomes" id="UP000569914"/>
    </source>
</evidence>
<dbReference type="PANTHER" id="PTHR24221:SF654">
    <property type="entry name" value="ATP-BINDING CASSETTE SUB-FAMILY B MEMBER 6"/>
    <property type="match status" value="1"/>
</dbReference>
<dbReference type="Pfam" id="PF00005">
    <property type="entry name" value="ABC_tran"/>
    <property type="match status" value="1"/>
</dbReference>
<dbReference type="SUPFAM" id="SSF90123">
    <property type="entry name" value="ABC transporter transmembrane region"/>
    <property type="match status" value="1"/>
</dbReference>
<reference evidence="9 10" key="1">
    <citation type="submission" date="2020-07" db="EMBL/GenBank/DDBJ databases">
        <title>Sequencing the genomes of 1000 actinobacteria strains.</title>
        <authorList>
            <person name="Klenk H.-P."/>
        </authorList>
    </citation>
    <scope>NUCLEOTIDE SEQUENCE [LARGE SCALE GENOMIC DNA]</scope>
    <source>
        <strain evidence="9 10">DSM 22083</strain>
    </source>
</reference>
<gene>
    <name evidence="9" type="ORF">BKA15_001878</name>
</gene>
<proteinExistence type="predicted"/>
<dbReference type="Gene3D" id="1.20.1560.10">
    <property type="entry name" value="ABC transporter type 1, transmembrane domain"/>
    <property type="match status" value="1"/>
</dbReference>
<evidence type="ECO:0000256" key="6">
    <source>
        <dbReference type="ARBA" id="ARBA00023136"/>
    </source>
</evidence>
<dbReference type="PROSITE" id="PS00211">
    <property type="entry name" value="ABC_TRANSPORTER_1"/>
    <property type="match status" value="1"/>
</dbReference>
<dbReference type="GO" id="GO:0005886">
    <property type="term" value="C:plasma membrane"/>
    <property type="evidence" value="ECO:0007669"/>
    <property type="project" value="UniProtKB-SubCell"/>
</dbReference>
<keyword evidence="10" id="KW-1185">Reference proteome</keyword>
<feature type="transmembrane region" description="Helical" evidence="7">
    <location>
        <begin position="178"/>
        <end position="196"/>
    </location>
</feature>
<dbReference type="EMBL" id="JACCBU010000001">
    <property type="protein sequence ID" value="NYE70549.1"/>
    <property type="molecule type" value="Genomic_DNA"/>
</dbReference>
<dbReference type="PROSITE" id="PS50893">
    <property type="entry name" value="ABC_TRANSPORTER_2"/>
    <property type="match status" value="1"/>
</dbReference>
<dbReference type="GO" id="GO:0016887">
    <property type="term" value="F:ATP hydrolysis activity"/>
    <property type="evidence" value="ECO:0007669"/>
    <property type="project" value="InterPro"/>
</dbReference>
<dbReference type="GO" id="GO:0034040">
    <property type="term" value="F:ATPase-coupled lipid transmembrane transporter activity"/>
    <property type="evidence" value="ECO:0007669"/>
    <property type="project" value="TreeGrafter"/>
</dbReference>
<dbReference type="SMART" id="SM00382">
    <property type="entry name" value="AAA"/>
    <property type="match status" value="1"/>
</dbReference>
<keyword evidence="2 7" id="KW-0812">Transmembrane</keyword>
<protein>
    <submittedName>
        <fullName evidence="9">ATP-binding cassette subfamily B protein</fullName>
    </submittedName>
</protein>
<dbReference type="RefSeq" id="WP_179750107.1">
    <property type="nucleotide sequence ID" value="NZ_JACCBU010000001.1"/>
</dbReference>
<evidence type="ECO:0000256" key="5">
    <source>
        <dbReference type="ARBA" id="ARBA00022989"/>
    </source>
</evidence>
<dbReference type="InterPro" id="IPR017871">
    <property type="entry name" value="ABC_transporter-like_CS"/>
</dbReference>
<dbReference type="InterPro" id="IPR003593">
    <property type="entry name" value="AAA+_ATPase"/>
</dbReference>
<dbReference type="InterPro" id="IPR003439">
    <property type="entry name" value="ABC_transporter-like_ATP-bd"/>
</dbReference>
<dbReference type="Gene3D" id="3.40.50.300">
    <property type="entry name" value="P-loop containing nucleotide triphosphate hydrolases"/>
    <property type="match status" value="1"/>
</dbReference>
<name>A0A7Y9I6C0_9ACTN</name>